<keyword evidence="1" id="KW-0482">Metalloprotease</keyword>
<dbReference type="GO" id="GO:0046872">
    <property type="term" value="F:metal ion binding"/>
    <property type="evidence" value="ECO:0007669"/>
    <property type="project" value="UniProtKB-KW"/>
</dbReference>
<accession>A0A098TL07</accession>
<comment type="function">
    <text evidence="1">Broad specificity carboxypetidase that releases amino acids sequentially from the C-terminus, including neutral, aromatic, polar and basic residues.</text>
</comment>
<evidence type="ECO:0000256" key="2">
    <source>
        <dbReference type="PIRSR" id="PIRSR006615-1"/>
    </source>
</evidence>
<comment type="catalytic activity">
    <reaction evidence="1">
        <text>Release of a C-terminal amino acid with broad specificity, except for -Pro.</text>
        <dbReference type="EC" id="3.4.17.19"/>
    </reaction>
</comment>
<dbReference type="CDD" id="cd06460">
    <property type="entry name" value="M32_Taq"/>
    <property type="match status" value="1"/>
</dbReference>
<gene>
    <name evidence="4" type="ORF">DO97_02530</name>
</gene>
<keyword evidence="1 4" id="KW-0121">Carboxypeptidase</keyword>
<dbReference type="Gene3D" id="1.10.1370.30">
    <property type="match status" value="1"/>
</dbReference>
<dbReference type="GO" id="GO:0006508">
    <property type="term" value="P:proteolysis"/>
    <property type="evidence" value="ECO:0007669"/>
    <property type="project" value="UniProtKB-UniRule"/>
</dbReference>
<comment type="cofactor">
    <cofactor evidence="2">
        <name>Zn(2+)</name>
        <dbReference type="ChEBI" id="CHEBI:29105"/>
    </cofactor>
    <text evidence="2">Binds 1 zinc ion per subunit.</text>
</comment>
<dbReference type="OrthoDB" id="9772308at2"/>
<dbReference type="PIRSF" id="PIRSF006615">
    <property type="entry name" value="Zn_crbxpep_Taq"/>
    <property type="match status" value="1"/>
</dbReference>
<reference evidence="4 5" key="1">
    <citation type="journal article" date="2014" name="Mol. Ecol.">
        <title>Evolution of Synechococcus.</title>
        <authorList>
            <person name="Dvorak P."/>
            <person name="Casamatta D."/>
            <person name="Hasler P."/>
            <person name="Poulickova A."/>
            <person name="Ondrej V."/>
            <person name="Sanges R."/>
        </authorList>
    </citation>
    <scope>NUCLEOTIDE SEQUENCE [LARGE SCALE GENOMIC DNA]</scope>
    <source>
        <strain evidence="4 5">CAUP A 1101</strain>
    </source>
</reference>
<dbReference type="PANTHER" id="PTHR34217:SF1">
    <property type="entry name" value="CARBOXYPEPTIDASE 1"/>
    <property type="match status" value="1"/>
</dbReference>
<evidence type="ECO:0000313" key="5">
    <source>
        <dbReference type="Proteomes" id="UP000030170"/>
    </source>
</evidence>
<keyword evidence="5" id="KW-1185">Reference proteome</keyword>
<dbReference type="InterPro" id="IPR001333">
    <property type="entry name" value="Peptidase_M32_Taq"/>
</dbReference>
<dbReference type="PRINTS" id="PR00998">
    <property type="entry name" value="CRBOXYPTASET"/>
</dbReference>
<protein>
    <recommendedName>
        <fullName evidence="1">Metal-dependent carboxypeptidase</fullName>
        <ecNumber evidence="1">3.4.17.19</ecNumber>
    </recommendedName>
</protein>
<organism evidence="4 5">
    <name type="scientific">Neosynechococcus sphagnicola sy1</name>
    <dbReference type="NCBI Taxonomy" id="1497020"/>
    <lineage>
        <taxon>Bacteria</taxon>
        <taxon>Bacillati</taxon>
        <taxon>Cyanobacteriota</taxon>
        <taxon>Cyanophyceae</taxon>
        <taxon>Neosynechococcales</taxon>
        <taxon>Neosynechococcaceae</taxon>
        <taxon>Neosynechococcus</taxon>
    </lineage>
</organism>
<evidence type="ECO:0000256" key="3">
    <source>
        <dbReference type="PIRSR" id="PIRSR006615-2"/>
    </source>
</evidence>
<proteinExistence type="inferred from homology"/>
<comment type="similarity">
    <text evidence="1">Belongs to the peptidase M32 family.</text>
</comment>
<keyword evidence="1 2" id="KW-0479">Metal-binding</keyword>
<keyword evidence="1" id="KW-0645">Protease</keyword>
<dbReference type="AlphaFoldDB" id="A0A098TL07"/>
<feature type="active site" description="Proton donor/acceptor" evidence="3">
    <location>
        <position position="271"/>
    </location>
</feature>
<evidence type="ECO:0000313" key="4">
    <source>
        <dbReference type="EMBL" id="KGF72971.1"/>
    </source>
</evidence>
<comment type="caution">
    <text evidence="4">The sequence shown here is derived from an EMBL/GenBank/DDBJ whole genome shotgun (WGS) entry which is preliminary data.</text>
</comment>
<dbReference type="SUPFAM" id="SSF55486">
    <property type="entry name" value="Metalloproteases ('zincins'), catalytic domain"/>
    <property type="match status" value="1"/>
</dbReference>
<dbReference type="PROSITE" id="PS52034">
    <property type="entry name" value="PEPTIDASE_M32"/>
    <property type="match status" value="1"/>
</dbReference>
<evidence type="ECO:0000256" key="1">
    <source>
        <dbReference type="PIRNR" id="PIRNR006615"/>
    </source>
</evidence>
<dbReference type="GO" id="GO:0004181">
    <property type="term" value="F:metallocarboxypeptidase activity"/>
    <property type="evidence" value="ECO:0007669"/>
    <property type="project" value="UniProtKB-UniRule"/>
</dbReference>
<dbReference type="EMBL" id="JJML01000016">
    <property type="protein sequence ID" value="KGF72971.1"/>
    <property type="molecule type" value="Genomic_DNA"/>
</dbReference>
<feature type="binding site" evidence="2">
    <location>
        <position position="270"/>
    </location>
    <ligand>
        <name>Zn(2+)</name>
        <dbReference type="ChEBI" id="CHEBI:29105"/>
        <note>catalytic</note>
    </ligand>
</feature>
<keyword evidence="1" id="KW-0378">Hydrolase</keyword>
<dbReference type="PANTHER" id="PTHR34217">
    <property type="entry name" value="METAL-DEPENDENT CARBOXYPEPTIDASE"/>
    <property type="match status" value="1"/>
</dbReference>
<dbReference type="Pfam" id="PF02074">
    <property type="entry name" value="Peptidase_M32"/>
    <property type="match status" value="1"/>
</dbReference>
<dbReference type="Proteomes" id="UP000030170">
    <property type="component" value="Unassembled WGS sequence"/>
</dbReference>
<dbReference type="EC" id="3.4.17.19" evidence="1"/>
<sequence length="507" mass="57213">MPTSDKVAPQLLELKTRLTEINDIESAAALLSWDQATYMPPGGAPARGRQLATLNQIAHTKLTDGYLGELLENLHPYETQLPPEHPDASLIRVTRRNYQRAVQIPARLMAVFSHHRANSYVAWAAARANHDFAGVQPYLEKTLELSRDLAACFPDHAHLADPLIDAADPGMTVTTVRSLFSQLRQRLVPWVEAIAAQPLADTGCLHQSYPVDQQLAFSHKVLSHLGYDLHRGRQDQTLHPFMTKFSLGDVRITTRVQSHNLSEALFSTIHEMGHALYEQGITADFEGTPLAEGASSGVHESQSRLWENLVGRSRPFWEFFYPQLQTIFPQQLGAVSLETFYRAINQVRRSLIRTDADEVTYNLHVMIRFDLEVALLEGSLAVSDLPAAWNERYRTDLGLVPETDQEGILQDVHWYCGTIGGMFQGYTLGNLMSAQFFEALLTAHPEVPAQMQQGDFQPIREWLRLQIHQHGCTYRPLELVEHVTGTSLSIEPFLRYLQQKYGELYAI</sequence>
<keyword evidence="2" id="KW-0862">Zinc</keyword>
<feature type="binding site" evidence="2">
    <location>
        <position position="274"/>
    </location>
    <ligand>
        <name>Zn(2+)</name>
        <dbReference type="ChEBI" id="CHEBI:29105"/>
        <note>catalytic</note>
    </ligand>
</feature>
<name>A0A098TL07_9CYAN</name>
<feature type="binding site" evidence="2">
    <location>
        <position position="300"/>
    </location>
    <ligand>
        <name>Zn(2+)</name>
        <dbReference type="ChEBI" id="CHEBI:29105"/>
        <note>catalytic</note>
    </ligand>
</feature>